<dbReference type="InterPro" id="IPR036890">
    <property type="entry name" value="HATPase_C_sf"/>
</dbReference>
<dbReference type="Pfam" id="PF07494">
    <property type="entry name" value="Reg_prop"/>
    <property type="match status" value="4"/>
</dbReference>
<feature type="domain" description="Response regulatory" evidence="11">
    <location>
        <begin position="1079"/>
        <end position="1194"/>
    </location>
</feature>
<feature type="transmembrane region" description="Helical" evidence="8">
    <location>
        <begin position="12"/>
        <end position="34"/>
    </location>
</feature>
<evidence type="ECO:0000256" key="3">
    <source>
        <dbReference type="ARBA" id="ARBA00022553"/>
    </source>
</evidence>
<dbReference type="Pfam" id="PF12833">
    <property type="entry name" value="HTH_18"/>
    <property type="match status" value="1"/>
</dbReference>
<keyword evidence="5" id="KW-0238">DNA-binding</keyword>
<dbReference type="Gene3D" id="2.130.10.10">
    <property type="entry name" value="YVTN repeat-like/Quinoprotein amine dehydrogenase"/>
    <property type="match status" value="2"/>
</dbReference>
<evidence type="ECO:0000256" key="4">
    <source>
        <dbReference type="ARBA" id="ARBA00023015"/>
    </source>
</evidence>
<dbReference type="SMART" id="SM00387">
    <property type="entry name" value="HATPase_c"/>
    <property type="match status" value="1"/>
</dbReference>
<dbReference type="SUPFAM" id="SSF52172">
    <property type="entry name" value="CheY-like"/>
    <property type="match status" value="1"/>
</dbReference>
<dbReference type="CDD" id="cd00075">
    <property type="entry name" value="HATPase"/>
    <property type="match status" value="1"/>
</dbReference>
<dbReference type="Gene3D" id="1.10.287.130">
    <property type="match status" value="1"/>
</dbReference>
<comment type="caution">
    <text evidence="12">The sequence shown here is derived from an EMBL/GenBank/DDBJ whole genome shotgun (WGS) entry which is preliminary data.</text>
</comment>
<dbReference type="PANTHER" id="PTHR43547:SF2">
    <property type="entry name" value="HYBRID SIGNAL TRANSDUCTION HISTIDINE KINASE C"/>
    <property type="match status" value="1"/>
</dbReference>
<evidence type="ECO:0000259" key="11">
    <source>
        <dbReference type="PROSITE" id="PS50110"/>
    </source>
</evidence>
<dbReference type="Gene3D" id="3.30.565.10">
    <property type="entry name" value="Histidine kinase-like ATPase, C-terminal domain"/>
    <property type="match status" value="1"/>
</dbReference>
<dbReference type="EMBL" id="QOVK01000011">
    <property type="protein sequence ID" value="RXG20369.1"/>
    <property type="molecule type" value="Genomic_DNA"/>
</dbReference>
<dbReference type="SMART" id="SM00342">
    <property type="entry name" value="HTH_ARAC"/>
    <property type="match status" value="1"/>
</dbReference>
<evidence type="ECO:0000259" key="9">
    <source>
        <dbReference type="PROSITE" id="PS01124"/>
    </source>
</evidence>
<dbReference type="Gene3D" id="1.10.10.60">
    <property type="entry name" value="Homeodomain-like"/>
    <property type="match status" value="1"/>
</dbReference>
<keyword evidence="13" id="KW-1185">Reference proteome</keyword>
<keyword evidence="8" id="KW-0472">Membrane</keyword>
<dbReference type="CDD" id="cd17574">
    <property type="entry name" value="REC_OmpR"/>
    <property type="match status" value="1"/>
</dbReference>
<evidence type="ECO:0000256" key="5">
    <source>
        <dbReference type="ARBA" id="ARBA00023125"/>
    </source>
</evidence>
<dbReference type="InterPro" id="IPR005467">
    <property type="entry name" value="His_kinase_dom"/>
</dbReference>
<feature type="domain" description="HTH araC/xylS-type" evidence="9">
    <location>
        <begin position="1226"/>
        <end position="1325"/>
    </location>
</feature>
<dbReference type="FunFam" id="2.60.40.10:FF:000791">
    <property type="entry name" value="Two-component system sensor histidine kinase/response regulator"/>
    <property type="match status" value="1"/>
</dbReference>
<feature type="domain" description="Histidine kinase" evidence="10">
    <location>
        <begin position="836"/>
        <end position="1048"/>
    </location>
</feature>
<keyword evidence="8" id="KW-0812">Transmembrane</keyword>
<keyword evidence="3 7" id="KW-0597">Phosphoprotein</keyword>
<evidence type="ECO:0000313" key="13">
    <source>
        <dbReference type="Proteomes" id="UP000289859"/>
    </source>
</evidence>
<dbReference type="SUPFAM" id="SSF50998">
    <property type="entry name" value="Quinoprotein alcohol dehydrogenase-like"/>
    <property type="match status" value="1"/>
</dbReference>
<sequence length="1329" mass="152236">MRQFDFIWYQLNNVLCSMKAFGFILLQFVLVAGFSQSRSFRNYQVEDGLSHNSVISMLQDHRGFMWFGTKDGLNRFDGYNYKSFQHIPGDSTSLGSNFIRCLYEVENKIWVGTDTGLFTYDEKTETFNLLYQTKDQPILDIESDAQGNIWFIASGNLHRYNVKSQTDEVYDQAYFGLLTTSTEGTLYVATQDSIFYYVPETNSLQKLPVNAGDVEPVITELDASLSPKQLYVGTKDQGVLVYSIASRKTESLFEKDQNPLFVRDFLLKNTGELWIASESGLFIYDLRNQTFQNLKKNYNNPYSLSDNAIYALVKDQEGGIWLGTYFGGVNYYPKPYTPFKRYFPRVGENSISGNAVREIEEDRYGNLWIGTEDAGLNRFNPVSGKFENFKPQSDGGDLAHYNIHGLLPRGSQLWIGTFEHGLDVMDIQTGKVIKHYDSRTGKGNLRSDFVVYIYETKNSDLYILTSQGVYKYLFASDSFELVEEFPEIYHYTFLLEDHQGILWAGTYWDGLYYYNPATKEKGFYKYDRNDTTSISSNVINGIFEDSRNRLWITTENGFNRLERELGKFTRITKSEGLPANVTYALLEDDQMHLWISTSNGLVDYNPENGETKTFTKSNGLLSDQFNYSSFFKDDTGEMYFGSVNGLISFNPSTFTQNTYKAPIYITDIQINNEKVAVHTKGSPLEKSISFTQKLELSSEQSTFSLAFASLSYTAPEMTQYWYQLEGLNKNWISLGKNHKVSFTELPAGEYTLKAKALNGDGVWSTKNAELHLEVLPPFFASNTAYALYILSLLFLVFILLRYYHIYTRDKNNQRIQQLENAKEKEIYQAKIEFFTNIAHEIRTPLTLIKSPLEKLLKSSYKSPEIPKNLGIMEKNTSRLLNLVNELLDFRKTEMQHVKLNFFTVNINELLEETYLRFSPLIQERGLNFTIIKPAEAIIAQVDEEAVRKILSNLYSNAVKYSNHEVSLKLERDETHFKISLTNDGTLIPPQLQKRIFEPFYRVPGKTKNLGTGIGLSLAYSLTQLHQGDLHFENQNNLNSFILRLPLNQSEALKTEFKPALVQNQTDFETKAPFKKNTPCLLIVEDNLELSDFIFSELSQSYNVIAVANGIQALEYLNKHTIQLILSDIMMPMMDGIELCKKIKENPKTKQIPVILLTAKSALNAKIEGLESGADAYITKPFSMDHLLVQISNLLENRKTILDHYSNSPLAHLKSLTLSASDQDFISKLDKIIESHMKDTDLNVETLAKLMNMSRSTLYRKIKEISSKSPNELINTSRLKKAAFLLKTTDKKIFEVAEEIGYRSQTSFGRNFQKHFKMSPSEFLNSNDPN</sequence>
<keyword evidence="8" id="KW-1133">Transmembrane helix</keyword>
<evidence type="ECO:0000256" key="1">
    <source>
        <dbReference type="ARBA" id="ARBA00000085"/>
    </source>
</evidence>
<dbReference type="InterPro" id="IPR036097">
    <property type="entry name" value="HisK_dim/P_sf"/>
</dbReference>
<dbReference type="InterPro" id="IPR013783">
    <property type="entry name" value="Ig-like_fold"/>
</dbReference>
<dbReference type="Gene3D" id="3.40.50.2300">
    <property type="match status" value="1"/>
</dbReference>
<dbReference type="InterPro" id="IPR011006">
    <property type="entry name" value="CheY-like_superfamily"/>
</dbReference>
<dbReference type="InterPro" id="IPR018062">
    <property type="entry name" value="HTH_AraC-typ_CS"/>
</dbReference>
<accession>A0A4Q0P487</accession>
<dbReference type="SUPFAM" id="SSF46689">
    <property type="entry name" value="Homeodomain-like"/>
    <property type="match status" value="1"/>
</dbReference>
<evidence type="ECO:0000256" key="6">
    <source>
        <dbReference type="ARBA" id="ARBA00023163"/>
    </source>
</evidence>
<feature type="modified residue" description="4-aspartylphosphate" evidence="7">
    <location>
        <position position="1127"/>
    </location>
</feature>
<dbReference type="EC" id="2.7.13.3" evidence="2"/>
<dbReference type="PROSITE" id="PS00041">
    <property type="entry name" value="HTH_ARAC_FAMILY_1"/>
    <property type="match status" value="1"/>
</dbReference>
<dbReference type="GO" id="GO:0043565">
    <property type="term" value="F:sequence-specific DNA binding"/>
    <property type="evidence" value="ECO:0007669"/>
    <property type="project" value="InterPro"/>
</dbReference>
<dbReference type="InterPro" id="IPR001789">
    <property type="entry name" value="Sig_transdc_resp-reg_receiver"/>
</dbReference>
<evidence type="ECO:0000259" key="10">
    <source>
        <dbReference type="PROSITE" id="PS50109"/>
    </source>
</evidence>
<gene>
    <name evidence="12" type="ORF">DSM02_2540</name>
</gene>
<dbReference type="PROSITE" id="PS50109">
    <property type="entry name" value="HIS_KIN"/>
    <property type="match status" value="1"/>
</dbReference>
<keyword evidence="12" id="KW-0808">Transferase</keyword>
<organism evidence="12 13">
    <name type="scientific">Leeuwenhoekiella polynyae</name>
    <dbReference type="NCBI Taxonomy" id="1550906"/>
    <lineage>
        <taxon>Bacteria</taxon>
        <taxon>Pseudomonadati</taxon>
        <taxon>Bacteroidota</taxon>
        <taxon>Flavobacteriia</taxon>
        <taxon>Flavobacteriales</taxon>
        <taxon>Flavobacteriaceae</taxon>
        <taxon>Leeuwenhoekiella</taxon>
    </lineage>
</organism>
<dbReference type="Pfam" id="PF00072">
    <property type="entry name" value="Response_reg"/>
    <property type="match status" value="1"/>
</dbReference>
<comment type="catalytic activity">
    <reaction evidence="1">
        <text>ATP + protein L-histidine = ADP + protein N-phospho-L-histidine.</text>
        <dbReference type="EC" id="2.7.13.3"/>
    </reaction>
</comment>
<dbReference type="RefSeq" id="WP_240674050.1">
    <property type="nucleotide sequence ID" value="NZ_JBHUOO010000016.1"/>
</dbReference>
<keyword evidence="4" id="KW-0805">Transcription regulation</keyword>
<dbReference type="SUPFAM" id="SSF63829">
    <property type="entry name" value="Calcium-dependent phosphotriesterase"/>
    <property type="match status" value="1"/>
</dbReference>
<reference evidence="12 13" key="1">
    <citation type="submission" date="2018-07" db="EMBL/GenBank/DDBJ databases">
        <title>Leeuwenhoekiella genomics.</title>
        <authorList>
            <person name="Tahon G."/>
            <person name="Willems A."/>
        </authorList>
    </citation>
    <scope>NUCLEOTIDE SEQUENCE [LARGE SCALE GENOMIC DNA]</scope>
    <source>
        <strain evidence="12 13">LMG 29608</strain>
    </source>
</reference>
<dbReference type="SMART" id="SM00448">
    <property type="entry name" value="REC"/>
    <property type="match status" value="1"/>
</dbReference>
<dbReference type="InterPro" id="IPR015943">
    <property type="entry name" value="WD40/YVTN_repeat-like_dom_sf"/>
</dbReference>
<evidence type="ECO:0000256" key="8">
    <source>
        <dbReference type="SAM" id="Phobius"/>
    </source>
</evidence>
<dbReference type="InterPro" id="IPR003661">
    <property type="entry name" value="HisK_dim/P_dom"/>
</dbReference>
<dbReference type="FunFam" id="1.10.287.130:FF:000045">
    <property type="entry name" value="Two-component system sensor histidine kinase/response regulator"/>
    <property type="match status" value="1"/>
</dbReference>
<feature type="transmembrane region" description="Helical" evidence="8">
    <location>
        <begin position="785"/>
        <end position="804"/>
    </location>
</feature>
<dbReference type="SUPFAM" id="SSF47384">
    <property type="entry name" value="Homodimeric domain of signal transducing histidine kinase"/>
    <property type="match status" value="1"/>
</dbReference>
<proteinExistence type="predicted"/>
<dbReference type="PROSITE" id="PS01124">
    <property type="entry name" value="HTH_ARAC_FAMILY_2"/>
    <property type="match status" value="1"/>
</dbReference>
<dbReference type="InterPro" id="IPR011123">
    <property type="entry name" value="Y_Y_Y"/>
</dbReference>
<protein>
    <recommendedName>
        <fullName evidence="2">histidine kinase</fullName>
        <ecNumber evidence="2">2.7.13.3</ecNumber>
    </recommendedName>
</protein>
<name>A0A4Q0P487_9FLAO</name>
<dbReference type="InterPro" id="IPR009057">
    <property type="entry name" value="Homeodomain-like_sf"/>
</dbReference>
<dbReference type="InterPro" id="IPR011110">
    <property type="entry name" value="Reg_prop"/>
</dbReference>
<dbReference type="Pfam" id="PF02518">
    <property type="entry name" value="HATPase_c"/>
    <property type="match status" value="1"/>
</dbReference>
<dbReference type="Pfam" id="PF07495">
    <property type="entry name" value="Y_Y_Y"/>
    <property type="match status" value="1"/>
</dbReference>
<dbReference type="Pfam" id="PF00512">
    <property type="entry name" value="HisKA"/>
    <property type="match status" value="1"/>
</dbReference>
<dbReference type="SMART" id="SM00388">
    <property type="entry name" value="HisKA"/>
    <property type="match status" value="1"/>
</dbReference>
<keyword evidence="12" id="KW-0418">Kinase</keyword>
<dbReference type="Gene3D" id="2.60.40.10">
    <property type="entry name" value="Immunoglobulins"/>
    <property type="match status" value="1"/>
</dbReference>
<keyword evidence="6" id="KW-0804">Transcription</keyword>
<evidence type="ECO:0000313" key="12">
    <source>
        <dbReference type="EMBL" id="RXG20369.1"/>
    </source>
</evidence>
<dbReference type="CDD" id="cd00082">
    <property type="entry name" value="HisKA"/>
    <property type="match status" value="1"/>
</dbReference>
<evidence type="ECO:0000256" key="7">
    <source>
        <dbReference type="PROSITE-ProRule" id="PRU00169"/>
    </source>
</evidence>
<dbReference type="GO" id="GO:0003700">
    <property type="term" value="F:DNA-binding transcription factor activity"/>
    <property type="evidence" value="ECO:0007669"/>
    <property type="project" value="InterPro"/>
</dbReference>
<dbReference type="InterPro" id="IPR011047">
    <property type="entry name" value="Quinoprotein_ADH-like_sf"/>
</dbReference>
<dbReference type="GO" id="GO:0000155">
    <property type="term" value="F:phosphorelay sensor kinase activity"/>
    <property type="evidence" value="ECO:0007669"/>
    <property type="project" value="InterPro"/>
</dbReference>
<dbReference type="PROSITE" id="PS50110">
    <property type="entry name" value="RESPONSE_REGULATORY"/>
    <property type="match status" value="1"/>
</dbReference>
<dbReference type="InterPro" id="IPR018060">
    <property type="entry name" value="HTH_AraC"/>
</dbReference>
<evidence type="ECO:0000256" key="2">
    <source>
        <dbReference type="ARBA" id="ARBA00012438"/>
    </source>
</evidence>
<dbReference type="PANTHER" id="PTHR43547">
    <property type="entry name" value="TWO-COMPONENT HISTIDINE KINASE"/>
    <property type="match status" value="1"/>
</dbReference>
<dbReference type="Proteomes" id="UP000289859">
    <property type="component" value="Unassembled WGS sequence"/>
</dbReference>
<dbReference type="SUPFAM" id="SSF55874">
    <property type="entry name" value="ATPase domain of HSP90 chaperone/DNA topoisomerase II/histidine kinase"/>
    <property type="match status" value="1"/>
</dbReference>
<dbReference type="InterPro" id="IPR003594">
    <property type="entry name" value="HATPase_dom"/>
</dbReference>